<evidence type="ECO:0000256" key="6">
    <source>
        <dbReference type="SAM" id="SignalP"/>
    </source>
</evidence>
<dbReference type="PRINTS" id="PR00724">
    <property type="entry name" value="CRBOXYPTASEC"/>
</dbReference>
<evidence type="ECO:0000256" key="3">
    <source>
        <dbReference type="ARBA" id="ARBA00022670"/>
    </source>
</evidence>
<dbReference type="InterPro" id="IPR029058">
    <property type="entry name" value="AB_hydrolase_fold"/>
</dbReference>
<proteinExistence type="inferred from homology"/>
<evidence type="ECO:0000313" key="8">
    <source>
        <dbReference type="Proteomes" id="UP000076874"/>
    </source>
</evidence>
<dbReference type="AlphaFoldDB" id="A0A167X2X1"/>
<protein>
    <submittedName>
        <fullName evidence="7">Peptidase S10, serine carboxypeptidase</fullName>
    </submittedName>
</protein>
<dbReference type="PANTHER" id="PTHR11802:SF131">
    <property type="entry name" value="CARBOXYPEPTIDASE"/>
    <property type="match status" value="1"/>
</dbReference>
<organism evidence="7 8">
    <name type="scientific">Niveomyces insectorum RCEF 264</name>
    <dbReference type="NCBI Taxonomy" id="1081102"/>
    <lineage>
        <taxon>Eukaryota</taxon>
        <taxon>Fungi</taxon>
        <taxon>Dikarya</taxon>
        <taxon>Ascomycota</taxon>
        <taxon>Pezizomycotina</taxon>
        <taxon>Sordariomycetes</taxon>
        <taxon>Hypocreomycetidae</taxon>
        <taxon>Hypocreales</taxon>
        <taxon>Cordycipitaceae</taxon>
        <taxon>Niveomyces</taxon>
    </lineage>
</organism>
<dbReference type="EMBL" id="AZHD01000004">
    <property type="protein sequence ID" value="OAA64467.1"/>
    <property type="molecule type" value="Genomic_DNA"/>
</dbReference>
<dbReference type="Gene3D" id="3.40.50.1820">
    <property type="entry name" value="alpha/beta hydrolase"/>
    <property type="match status" value="1"/>
</dbReference>
<dbReference type="OrthoDB" id="443318at2759"/>
<dbReference type="Pfam" id="PF00450">
    <property type="entry name" value="Peptidase_S10"/>
    <property type="match status" value="1"/>
</dbReference>
<keyword evidence="4" id="KW-0378">Hydrolase</keyword>
<keyword evidence="3" id="KW-0645">Protease</keyword>
<dbReference type="GO" id="GO:0004185">
    <property type="term" value="F:serine-type carboxypeptidase activity"/>
    <property type="evidence" value="ECO:0007669"/>
    <property type="project" value="InterPro"/>
</dbReference>
<dbReference type="SUPFAM" id="SSF53474">
    <property type="entry name" value="alpha/beta-Hydrolases"/>
    <property type="match status" value="1"/>
</dbReference>
<comment type="caution">
    <text evidence="7">The sequence shown here is derived from an EMBL/GenBank/DDBJ whole genome shotgun (WGS) entry which is preliminary data.</text>
</comment>
<gene>
    <name evidence="7" type="ORF">SPI_03114</name>
</gene>
<feature type="chain" id="PRO_5007894219" evidence="6">
    <location>
        <begin position="20"/>
        <end position="578"/>
    </location>
</feature>
<keyword evidence="2 7" id="KW-0121">Carboxypeptidase</keyword>
<comment type="similarity">
    <text evidence="1">Belongs to the peptidase S10 family.</text>
</comment>
<dbReference type="GO" id="GO:0006508">
    <property type="term" value="P:proteolysis"/>
    <property type="evidence" value="ECO:0007669"/>
    <property type="project" value="UniProtKB-KW"/>
</dbReference>
<evidence type="ECO:0000313" key="7">
    <source>
        <dbReference type="EMBL" id="OAA64467.1"/>
    </source>
</evidence>
<dbReference type="STRING" id="1081102.A0A167X2X1"/>
<accession>A0A167X2X1</accession>
<feature type="signal peptide" evidence="6">
    <location>
        <begin position="1"/>
        <end position="19"/>
    </location>
</feature>
<dbReference type="Proteomes" id="UP000076874">
    <property type="component" value="Unassembled WGS sequence"/>
</dbReference>
<dbReference type="PANTHER" id="PTHR11802">
    <property type="entry name" value="SERINE PROTEASE FAMILY S10 SERINE CARBOXYPEPTIDASE"/>
    <property type="match status" value="1"/>
</dbReference>
<dbReference type="InterPro" id="IPR001563">
    <property type="entry name" value="Peptidase_S10"/>
</dbReference>
<dbReference type="GO" id="GO:0000324">
    <property type="term" value="C:fungal-type vacuole"/>
    <property type="evidence" value="ECO:0007669"/>
    <property type="project" value="TreeGrafter"/>
</dbReference>
<sequence>MKTAKVLTVFVALWSLGQADGLDSDDPFRTIPVSASASVRVRDASAVCASTAAGSGSGSGSRSFVGFVDLDNDDAAVSAHTFFWFVAATHNPNTAPLTVWLNGGPGTDSLLGLFNVAPNLTTAANPHTWSAASNMLFLSQPVGVGFSYESVRNSSSSSSNGTTGPSTWTTARASNTKEAAVVAWDVLQTFVQALPKIDARVKTHTLHLWTESYGGHYGPTDEAFFRHFHEMNEKVNNKTVSGIPLQLGTLGIGSGIIDVLSQYPSFPDYAVNNTYNIQLVSEEVSNYMDFACHMPNGCVDQAQQCLYEYYYDSSSMHTVSRCTEATYMCRDNVEGPYYYYSGLNMYDIRRPDNDSVVSQDFVRFLNQPATRQALGIASIPELAAIEYAYESDGVYEAFAQSGDYAYPSFLDDIGYLLDNGVRVVLLYGDADYMANWFGGETVSLALNYSQASAFQATSYTNLSFSGPPPPDTSGASNGNTDGYSYGLVREHGNLSFAVVYDAGHFVSLDQPALASELFRRAVTGLDQRDADASRAGYTLFLHDAHDEWSYDTDNALLPAISANLTWGCAVFLRRGRER</sequence>
<keyword evidence="6" id="KW-0732">Signal</keyword>
<name>A0A167X2X1_9HYPO</name>
<reference evidence="7 8" key="1">
    <citation type="journal article" date="2016" name="Genome Biol. Evol.">
        <title>Divergent and convergent evolution of fungal pathogenicity.</title>
        <authorList>
            <person name="Shang Y."/>
            <person name="Xiao G."/>
            <person name="Zheng P."/>
            <person name="Cen K."/>
            <person name="Zhan S."/>
            <person name="Wang C."/>
        </authorList>
    </citation>
    <scope>NUCLEOTIDE SEQUENCE [LARGE SCALE GENOMIC DNA]</scope>
    <source>
        <strain evidence="7 8">RCEF 264</strain>
    </source>
</reference>
<evidence type="ECO:0000256" key="4">
    <source>
        <dbReference type="ARBA" id="ARBA00022801"/>
    </source>
</evidence>
<evidence type="ECO:0000256" key="2">
    <source>
        <dbReference type="ARBA" id="ARBA00022645"/>
    </source>
</evidence>
<keyword evidence="8" id="KW-1185">Reference proteome</keyword>
<evidence type="ECO:0000256" key="5">
    <source>
        <dbReference type="ARBA" id="ARBA00023180"/>
    </source>
</evidence>
<keyword evidence="5" id="KW-0325">Glycoprotein</keyword>
<evidence type="ECO:0000256" key="1">
    <source>
        <dbReference type="ARBA" id="ARBA00009431"/>
    </source>
</evidence>